<reference evidence="1 2" key="1">
    <citation type="submission" date="2019-02" db="EMBL/GenBank/DDBJ databases">
        <title>Genome of a new Bacteroidetes strain.</title>
        <authorList>
            <person name="Pitt A."/>
        </authorList>
    </citation>
    <scope>NUCLEOTIDE SEQUENCE [LARGE SCALE GENOMIC DNA]</scope>
    <source>
        <strain evidence="1 2">50C-KIRBA</strain>
    </source>
</reference>
<comment type="caution">
    <text evidence="1">The sequence shown here is derived from an EMBL/GenBank/DDBJ whole genome shotgun (WGS) entry which is preliminary data.</text>
</comment>
<dbReference type="Proteomes" id="UP001318301">
    <property type="component" value="Unassembled WGS sequence"/>
</dbReference>
<sequence>MKFFVLILCVGCAHIGISQVPANYKAQLNKNIKSEAKVIQVIDKGYSQQTSHETPKYRKRETLIEQKVAVSKGLVRSSYKHQAVALKKTVK</sequence>
<evidence type="ECO:0000313" key="1">
    <source>
        <dbReference type="EMBL" id="NGZ44144.1"/>
    </source>
</evidence>
<dbReference type="EMBL" id="SEWW01000003">
    <property type="protein sequence ID" value="NGZ44144.1"/>
    <property type="molecule type" value="Genomic_DNA"/>
</dbReference>
<proteinExistence type="predicted"/>
<protein>
    <submittedName>
        <fullName evidence="1">Uncharacterized protein</fullName>
    </submittedName>
</protein>
<evidence type="ECO:0000313" key="2">
    <source>
        <dbReference type="Proteomes" id="UP001318301"/>
    </source>
</evidence>
<name>A0ABX0EZE2_9BACT</name>
<dbReference type="RefSeq" id="WP_166230084.1">
    <property type="nucleotide sequence ID" value="NZ_CBCSIJ010000002.1"/>
</dbReference>
<keyword evidence="2" id="KW-1185">Reference proteome</keyword>
<accession>A0ABX0EZE2</accession>
<gene>
    <name evidence="1" type="ORF">EWU23_06630</name>
</gene>
<organism evidence="1 2">
    <name type="scientific">Aquirufa beregesia</name>
    <dbReference type="NCBI Taxonomy" id="2516556"/>
    <lineage>
        <taxon>Bacteria</taxon>
        <taxon>Pseudomonadati</taxon>
        <taxon>Bacteroidota</taxon>
        <taxon>Cytophagia</taxon>
        <taxon>Cytophagales</taxon>
        <taxon>Flectobacillaceae</taxon>
        <taxon>Aquirufa</taxon>
    </lineage>
</organism>